<protein>
    <submittedName>
        <fullName evidence="6">ABC transporter related protein</fullName>
    </submittedName>
</protein>
<dbReference type="Pfam" id="PF00005">
    <property type="entry name" value="ABC_tran"/>
    <property type="match status" value="1"/>
</dbReference>
<evidence type="ECO:0000313" key="6">
    <source>
        <dbReference type="EMBL" id="KKR13073.1"/>
    </source>
</evidence>
<dbReference type="STRING" id="1619013.UT41_C0001G0617"/>
<dbReference type="InterPro" id="IPR003439">
    <property type="entry name" value="ABC_transporter-like_ATP-bd"/>
</dbReference>
<sequence length="239" mass="26542">MDILTVRDLTVGKKSSPVIEKLDFSVAQGETLAIIGPNGAGKTTLFKALLGLTPYSGSVTWAPNVKIGYVPQRMEIETDIPLTVEEFFKLHGSVATPEKIREILNYVQLDTPILKSGFGEISVGQRQRILVGWSIMDNPNVLLFDEPTADVDIFGQESIYKMISHLHETLGLTVILISHDLSIVYQYANNVLCLNHQKLCYGIPDEMLQAEHLQSLYGGERGLYKHDHGNEKAHNHTSS</sequence>
<name>A0A0G0NC44_9BACT</name>
<feature type="domain" description="ABC transporter" evidence="5">
    <location>
        <begin position="4"/>
        <end position="221"/>
    </location>
</feature>
<evidence type="ECO:0000313" key="7">
    <source>
        <dbReference type="Proteomes" id="UP000034665"/>
    </source>
</evidence>
<dbReference type="GO" id="GO:0016887">
    <property type="term" value="F:ATP hydrolysis activity"/>
    <property type="evidence" value="ECO:0007669"/>
    <property type="project" value="InterPro"/>
</dbReference>
<accession>A0A0G0NC44</accession>
<proteinExistence type="inferred from homology"/>
<dbReference type="InterPro" id="IPR027417">
    <property type="entry name" value="P-loop_NTPase"/>
</dbReference>
<dbReference type="Gene3D" id="3.40.50.300">
    <property type="entry name" value="P-loop containing nucleotide triphosphate hydrolases"/>
    <property type="match status" value="1"/>
</dbReference>
<dbReference type="Proteomes" id="UP000034665">
    <property type="component" value="Unassembled WGS sequence"/>
</dbReference>
<comment type="similarity">
    <text evidence="1">Belongs to the ABC transporter superfamily.</text>
</comment>
<dbReference type="GO" id="GO:0005524">
    <property type="term" value="F:ATP binding"/>
    <property type="evidence" value="ECO:0007669"/>
    <property type="project" value="UniProtKB-KW"/>
</dbReference>
<dbReference type="InterPro" id="IPR050153">
    <property type="entry name" value="Metal_Ion_Import_ABC"/>
</dbReference>
<keyword evidence="2" id="KW-0813">Transport</keyword>
<dbReference type="PANTHER" id="PTHR42734">
    <property type="entry name" value="METAL TRANSPORT SYSTEM ATP-BINDING PROTEIN TM_0124-RELATED"/>
    <property type="match status" value="1"/>
</dbReference>
<dbReference type="InterPro" id="IPR003593">
    <property type="entry name" value="AAA+_ATPase"/>
</dbReference>
<dbReference type="EMBL" id="LBWR01000001">
    <property type="protein sequence ID" value="KKR13073.1"/>
    <property type="molecule type" value="Genomic_DNA"/>
</dbReference>
<comment type="caution">
    <text evidence="6">The sequence shown here is derived from an EMBL/GenBank/DDBJ whole genome shotgun (WGS) entry which is preliminary data.</text>
</comment>
<dbReference type="PANTHER" id="PTHR42734:SF17">
    <property type="entry name" value="METAL TRANSPORT SYSTEM ATP-BINDING PROTEIN TM_0124-RELATED"/>
    <property type="match status" value="1"/>
</dbReference>
<keyword evidence="3" id="KW-0547">Nucleotide-binding</keyword>
<reference evidence="6 7" key="1">
    <citation type="journal article" date="2015" name="Nature">
        <title>rRNA introns, odd ribosomes, and small enigmatic genomes across a large radiation of phyla.</title>
        <authorList>
            <person name="Brown C.T."/>
            <person name="Hug L.A."/>
            <person name="Thomas B.C."/>
            <person name="Sharon I."/>
            <person name="Castelle C.J."/>
            <person name="Singh A."/>
            <person name="Wilkins M.J."/>
            <person name="Williams K.H."/>
            <person name="Banfield J.F."/>
        </authorList>
    </citation>
    <scope>NUCLEOTIDE SEQUENCE [LARGE SCALE GENOMIC DNA]</scope>
</reference>
<dbReference type="AlphaFoldDB" id="A0A0G0NC44"/>
<dbReference type="SUPFAM" id="SSF52540">
    <property type="entry name" value="P-loop containing nucleoside triphosphate hydrolases"/>
    <property type="match status" value="1"/>
</dbReference>
<evidence type="ECO:0000256" key="2">
    <source>
        <dbReference type="ARBA" id="ARBA00022448"/>
    </source>
</evidence>
<dbReference type="SMART" id="SM00382">
    <property type="entry name" value="AAA"/>
    <property type="match status" value="1"/>
</dbReference>
<evidence type="ECO:0000256" key="1">
    <source>
        <dbReference type="ARBA" id="ARBA00005417"/>
    </source>
</evidence>
<evidence type="ECO:0000256" key="4">
    <source>
        <dbReference type="ARBA" id="ARBA00022840"/>
    </source>
</evidence>
<evidence type="ECO:0000256" key="3">
    <source>
        <dbReference type="ARBA" id="ARBA00022741"/>
    </source>
</evidence>
<keyword evidence="4" id="KW-0067">ATP-binding</keyword>
<evidence type="ECO:0000259" key="5">
    <source>
        <dbReference type="PROSITE" id="PS50893"/>
    </source>
</evidence>
<dbReference type="PROSITE" id="PS50893">
    <property type="entry name" value="ABC_TRANSPORTER_2"/>
    <property type="match status" value="1"/>
</dbReference>
<gene>
    <name evidence="6" type="ORF">UT41_C0001G0617</name>
</gene>
<organism evidence="6 7">
    <name type="scientific">Candidatus Wolfebacteria bacterium GW2011_GWC2_39_22</name>
    <dbReference type="NCBI Taxonomy" id="1619013"/>
    <lineage>
        <taxon>Bacteria</taxon>
        <taxon>Candidatus Wolfeibacteriota</taxon>
    </lineage>
</organism>